<keyword evidence="2" id="KW-0808">Transferase</keyword>
<keyword evidence="3" id="KW-1185">Reference proteome</keyword>
<protein>
    <submittedName>
        <fullName evidence="2">Acetyltransferase</fullName>
    </submittedName>
</protein>
<dbReference type="PROSITE" id="PS51186">
    <property type="entry name" value="GNAT"/>
    <property type="match status" value="1"/>
</dbReference>
<dbReference type="EMBL" id="AQQW01000009">
    <property type="protein sequence ID" value="ETW11912.1"/>
    <property type="molecule type" value="Genomic_DNA"/>
</dbReference>
<dbReference type="eggNOG" id="COG3153">
    <property type="taxonomic scope" value="Bacteria"/>
</dbReference>
<gene>
    <name evidence="2" type="ORF">ATO8_14637</name>
</gene>
<feature type="domain" description="N-acetyltransferase" evidence="1">
    <location>
        <begin position="5"/>
        <end position="140"/>
    </location>
</feature>
<accession>W4HGP8</accession>
<dbReference type="SUPFAM" id="SSF55729">
    <property type="entry name" value="Acyl-CoA N-acyltransferases (Nat)"/>
    <property type="match status" value="1"/>
</dbReference>
<evidence type="ECO:0000313" key="3">
    <source>
        <dbReference type="Proteomes" id="UP000019063"/>
    </source>
</evidence>
<dbReference type="InterPro" id="IPR000182">
    <property type="entry name" value="GNAT_dom"/>
</dbReference>
<organism evidence="2 3">
    <name type="scientific">Roseivivax marinus</name>
    <dbReference type="NCBI Taxonomy" id="1379903"/>
    <lineage>
        <taxon>Bacteria</taxon>
        <taxon>Pseudomonadati</taxon>
        <taxon>Pseudomonadota</taxon>
        <taxon>Alphaproteobacteria</taxon>
        <taxon>Rhodobacterales</taxon>
        <taxon>Roseobacteraceae</taxon>
        <taxon>Roseivivax</taxon>
    </lineage>
</organism>
<reference evidence="2 3" key="1">
    <citation type="journal article" date="2014" name="Antonie Van Leeuwenhoek">
        <title>Roseivivax atlanticus sp. nov., isolated from surface seawater of the Atlantic Ocean.</title>
        <authorList>
            <person name="Li G."/>
            <person name="Lai Q."/>
            <person name="Liu X."/>
            <person name="Sun F."/>
            <person name="Shao Z."/>
        </authorList>
    </citation>
    <scope>NUCLEOTIDE SEQUENCE [LARGE SCALE GENOMIC DNA]</scope>
    <source>
        <strain evidence="2 3">22II-s10s</strain>
    </source>
</reference>
<dbReference type="Pfam" id="PF13508">
    <property type="entry name" value="Acetyltransf_7"/>
    <property type="match status" value="1"/>
</dbReference>
<comment type="caution">
    <text evidence="2">The sequence shown here is derived from an EMBL/GenBank/DDBJ whole genome shotgun (WGS) entry which is preliminary data.</text>
</comment>
<dbReference type="GO" id="GO:0016747">
    <property type="term" value="F:acyltransferase activity, transferring groups other than amino-acyl groups"/>
    <property type="evidence" value="ECO:0007669"/>
    <property type="project" value="InterPro"/>
</dbReference>
<dbReference type="AlphaFoldDB" id="W4HGP8"/>
<name>W4HGP8_9RHOB</name>
<dbReference type="Proteomes" id="UP000019063">
    <property type="component" value="Unassembled WGS sequence"/>
</dbReference>
<sequence>MFRNQFMREMHAGEEDAVEALLRAAFGQPDEATLVRKLRKQGVIAGEAVVPGEDGPVGYVALSDMVAPKGWLCLAPVAVAPDQQGQGIGRRLCGMISEWARQAGQTVVVLGEPGFYQRAGFSLERAQKLTSPFPLDHTLIARPGEDMPKDRLVYPKAFGATE</sequence>
<dbReference type="STRING" id="1379903.ATO8_14637"/>
<dbReference type="Gene3D" id="3.40.630.30">
    <property type="match status" value="1"/>
</dbReference>
<evidence type="ECO:0000313" key="2">
    <source>
        <dbReference type="EMBL" id="ETW11912.1"/>
    </source>
</evidence>
<evidence type="ECO:0000259" key="1">
    <source>
        <dbReference type="PROSITE" id="PS51186"/>
    </source>
</evidence>
<proteinExistence type="predicted"/>
<dbReference type="RefSeq" id="WP_051487799.1">
    <property type="nucleotide sequence ID" value="NZ_AQQW01000009.1"/>
</dbReference>
<dbReference type="CDD" id="cd04301">
    <property type="entry name" value="NAT_SF"/>
    <property type="match status" value="1"/>
</dbReference>
<dbReference type="InterPro" id="IPR016181">
    <property type="entry name" value="Acyl_CoA_acyltransferase"/>
</dbReference>